<evidence type="ECO:0000313" key="1">
    <source>
        <dbReference type="EMBL" id="ARF67958.1"/>
    </source>
</evidence>
<gene>
    <name evidence="1" type="ORF">B7C51_09155</name>
</gene>
<dbReference type="InterPro" id="IPR024999">
    <property type="entry name" value="DUF3905"/>
</dbReference>
<dbReference type="EMBL" id="CP020557">
    <property type="protein sequence ID" value="ARF67958.1"/>
    <property type="molecule type" value="Genomic_DNA"/>
</dbReference>
<dbReference type="GeneID" id="64220517"/>
<accession>A0A1V0USN0</accession>
<proteinExistence type="predicted"/>
<name>A0A1V0USN0_9BACL</name>
<dbReference type="AlphaFoldDB" id="A0A1V0USN0"/>
<dbReference type="Pfam" id="PF13045">
    <property type="entry name" value="DUF3905"/>
    <property type="match status" value="1"/>
</dbReference>
<organism evidence="1 2">
    <name type="scientific">Paenibacillus larvae subsp. pulvifaciens</name>
    <dbReference type="NCBI Taxonomy" id="1477"/>
    <lineage>
        <taxon>Bacteria</taxon>
        <taxon>Bacillati</taxon>
        <taxon>Bacillota</taxon>
        <taxon>Bacilli</taxon>
        <taxon>Bacillales</taxon>
        <taxon>Paenibacillaceae</taxon>
        <taxon>Paenibacillus</taxon>
    </lineage>
</organism>
<sequence>MARRRKKRQLSLDPFEINFLPEFEHGRGPREPFVNQYGVVIGDYEYASPHSPLEQWDKHTDPAVMAGDQWVHPYKDIGFHTAENKAYFERGIPPQGEMFMHPAENTSANLEPPKSGD</sequence>
<evidence type="ECO:0000313" key="2">
    <source>
        <dbReference type="Proteomes" id="UP000192727"/>
    </source>
</evidence>
<dbReference type="Proteomes" id="UP000192727">
    <property type="component" value="Chromosome"/>
</dbReference>
<protein>
    <submittedName>
        <fullName evidence="1">Uncharacterized protein</fullName>
    </submittedName>
</protein>
<dbReference type="RefSeq" id="WP_023485175.1">
    <property type="nucleotide sequence ID" value="NZ_CP019794.1"/>
</dbReference>
<reference evidence="1 2" key="1">
    <citation type="submission" date="2017-03" db="EMBL/GenBank/DDBJ databases">
        <title>Paenibacillus larvae genome sequencing.</title>
        <authorList>
            <person name="Dingman D.W."/>
        </authorList>
    </citation>
    <scope>NUCLEOTIDE SEQUENCE [LARGE SCALE GENOMIC DNA]</scope>
    <source>
        <strain evidence="1 2">SAG 10367</strain>
    </source>
</reference>